<reference evidence="2" key="1">
    <citation type="submission" date="2023-07" db="EMBL/GenBank/DDBJ databases">
        <title>draft genome sequence of fig (Ficus carica).</title>
        <authorList>
            <person name="Takahashi T."/>
            <person name="Nishimura K."/>
        </authorList>
    </citation>
    <scope>NUCLEOTIDE SEQUENCE</scope>
</reference>
<evidence type="ECO:0000313" key="3">
    <source>
        <dbReference type="Proteomes" id="UP001187192"/>
    </source>
</evidence>
<comment type="caution">
    <text evidence="2">The sequence shown here is derived from an EMBL/GenBank/DDBJ whole genome shotgun (WGS) entry which is preliminary data.</text>
</comment>
<dbReference type="EMBL" id="BTGU01000003">
    <property type="protein sequence ID" value="GMN31422.1"/>
    <property type="molecule type" value="Genomic_DNA"/>
</dbReference>
<dbReference type="GO" id="GO:0005737">
    <property type="term" value="C:cytoplasm"/>
    <property type="evidence" value="ECO:0007669"/>
    <property type="project" value="InterPro"/>
</dbReference>
<evidence type="ECO:0008006" key="4">
    <source>
        <dbReference type="Google" id="ProtNLM"/>
    </source>
</evidence>
<gene>
    <name evidence="2" type="ORF">TIFTF001_003242</name>
</gene>
<dbReference type="InterPro" id="IPR003694">
    <property type="entry name" value="NAD_synthase"/>
</dbReference>
<evidence type="ECO:0000256" key="1">
    <source>
        <dbReference type="ARBA" id="ARBA00022598"/>
    </source>
</evidence>
<evidence type="ECO:0000313" key="2">
    <source>
        <dbReference type="EMBL" id="GMN31422.1"/>
    </source>
</evidence>
<name>A0AA88CVJ1_FICCA</name>
<dbReference type="PANTHER" id="PTHR23090:SF9">
    <property type="entry name" value="GLUTAMINE-DEPENDENT NAD(+) SYNTHETASE"/>
    <property type="match status" value="1"/>
</dbReference>
<proteinExistence type="predicted"/>
<dbReference type="Proteomes" id="UP001187192">
    <property type="component" value="Unassembled WGS sequence"/>
</dbReference>
<keyword evidence="3" id="KW-1185">Reference proteome</keyword>
<accession>A0AA88CVJ1</accession>
<dbReference type="Gene3D" id="3.40.50.620">
    <property type="entry name" value="HUPs"/>
    <property type="match status" value="1"/>
</dbReference>
<protein>
    <recommendedName>
        <fullName evidence="4">Glutamine-dependent NAD(+) synthetase</fullName>
    </recommendedName>
</protein>
<dbReference type="AlphaFoldDB" id="A0AA88CVJ1"/>
<dbReference type="InterPro" id="IPR014729">
    <property type="entry name" value="Rossmann-like_a/b/a_fold"/>
</dbReference>
<dbReference type="PANTHER" id="PTHR23090">
    <property type="entry name" value="NH 3 /GLUTAMINE-DEPENDENT NAD + SYNTHETASE"/>
    <property type="match status" value="1"/>
</dbReference>
<dbReference type="GO" id="GO:0003952">
    <property type="term" value="F:NAD+ synthase (glutamine-hydrolyzing) activity"/>
    <property type="evidence" value="ECO:0007669"/>
    <property type="project" value="InterPro"/>
</dbReference>
<dbReference type="GO" id="GO:0009435">
    <property type="term" value="P:NAD+ biosynthetic process"/>
    <property type="evidence" value="ECO:0007669"/>
    <property type="project" value="InterPro"/>
</dbReference>
<dbReference type="GO" id="GO:0004359">
    <property type="term" value="F:glutaminase activity"/>
    <property type="evidence" value="ECO:0007669"/>
    <property type="project" value="InterPro"/>
</dbReference>
<organism evidence="2 3">
    <name type="scientific">Ficus carica</name>
    <name type="common">Common fig</name>
    <dbReference type="NCBI Taxonomy" id="3494"/>
    <lineage>
        <taxon>Eukaryota</taxon>
        <taxon>Viridiplantae</taxon>
        <taxon>Streptophyta</taxon>
        <taxon>Embryophyta</taxon>
        <taxon>Tracheophyta</taxon>
        <taxon>Spermatophyta</taxon>
        <taxon>Magnoliopsida</taxon>
        <taxon>eudicotyledons</taxon>
        <taxon>Gunneridae</taxon>
        <taxon>Pentapetalae</taxon>
        <taxon>rosids</taxon>
        <taxon>fabids</taxon>
        <taxon>Rosales</taxon>
        <taxon>Moraceae</taxon>
        <taxon>Ficeae</taxon>
        <taxon>Ficus</taxon>
    </lineage>
</organism>
<sequence>MGMTYEELSIFGRLRKTLRYGPVSMFKNLHNKWGATLTPSEVAEGVKHFFKYYSINCHKMTVLIPSYHAESYSPEDNIFDLRQFLYNTKWPYQFQKIEDLVRDLDVEKGQRVKMREDSSDHRKLKTNGDVHDSVCLILDMCYRFELNYVN</sequence>
<keyword evidence="1" id="KW-0436">Ligase</keyword>